<evidence type="ECO:0000256" key="1">
    <source>
        <dbReference type="SAM" id="MobiDB-lite"/>
    </source>
</evidence>
<dbReference type="EMBL" id="JACGWK010000011">
    <property type="protein sequence ID" value="KAL0327769.1"/>
    <property type="molecule type" value="Genomic_DNA"/>
</dbReference>
<feature type="region of interest" description="Disordered" evidence="1">
    <location>
        <begin position="194"/>
        <end position="214"/>
    </location>
</feature>
<protein>
    <recommendedName>
        <fullName evidence="3">CCHC-type domain-containing protein</fullName>
    </recommendedName>
</protein>
<reference evidence="2" key="1">
    <citation type="submission" date="2020-06" db="EMBL/GenBank/DDBJ databases">
        <authorList>
            <person name="Li T."/>
            <person name="Hu X."/>
            <person name="Zhang T."/>
            <person name="Song X."/>
            <person name="Zhang H."/>
            <person name="Dai N."/>
            <person name="Sheng W."/>
            <person name="Hou X."/>
            <person name="Wei L."/>
        </authorList>
    </citation>
    <scope>NUCLEOTIDE SEQUENCE</scope>
    <source>
        <strain evidence="2">G01</strain>
        <tissue evidence="2">Leaf</tissue>
    </source>
</reference>
<evidence type="ECO:0000313" key="2">
    <source>
        <dbReference type="EMBL" id="KAL0327769.1"/>
    </source>
</evidence>
<dbReference type="PANTHER" id="PTHR47592">
    <property type="entry name" value="PBF68 PROTEIN"/>
    <property type="match status" value="1"/>
</dbReference>
<sequence>MEPGSSSGIKMIAYALDVNHPATEPQESDGDQIRAARAKQGEDELLCCGHILNALSDRLFDLYSSIKSQLEIWNALEQKYNNKKQGTDKFLIMKYFEFVVHDGISIMDQVHEMQIYVSKLKDLKIEILEAIQVGAVIAKLPLSWNNYRKKLLHSTEDFSVDQLLKYLRIEEETQIRDQMHQVQPNSKVNYVLEKNKNTNPNGVGKKRKSFDSNSNKRHVTCYDCGKKGHIKKLLFQKEAKDVWNA</sequence>
<accession>A0AAW2M8F9</accession>
<dbReference type="Pfam" id="PF14223">
    <property type="entry name" value="Retrotran_gag_2"/>
    <property type="match status" value="1"/>
</dbReference>
<dbReference type="AlphaFoldDB" id="A0AAW2M8F9"/>
<reference evidence="2" key="2">
    <citation type="journal article" date="2024" name="Plant">
        <title>Genomic evolution and insights into agronomic trait innovations of Sesamum species.</title>
        <authorList>
            <person name="Miao H."/>
            <person name="Wang L."/>
            <person name="Qu L."/>
            <person name="Liu H."/>
            <person name="Sun Y."/>
            <person name="Le M."/>
            <person name="Wang Q."/>
            <person name="Wei S."/>
            <person name="Zheng Y."/>
            <person name="Lin W."/>
            <person name="Duan Y."/>
            <person name="Cao H."/>
            <person name="Xiong S."/>
            <person name="Wang X."/>
            <person name="Wei L."/>
            <person name="Li C."/>
            <person name="Ma Q."/>
            <person name="Ju M."/>
            <person name="Zhao R."/>
            <person name="Li G."/>
            <person name="Mu C."/>
            <person name="Tian Q."/>
            <person name="Mei H."/>
            <person name="Zhang T."/>
            <person name="Gao T."/>
            <person name="Zhang H."/>
        </authorList>
    </citation>
    <scope>NUCLEOTIDE SEQUENCE</scope>
    <source>
        <strain evidence="2">G01</strain>
    </source>
</reference>
<evidence type="ECO:0008006" key="3">
    <source>
        <dbReference type="Google" id="ProtNLM"/>
    </source>
</evidence>
<comment type="caution">
    <text evidence="2">The sequence shown here is derived from an EMBL/GenBank/DDBJ whole genome shotgun (WGS) entry which is preliminary data.</text>
</comment>
<proteinExistence type="predicted"/>
<dbReference type="PANTHER" id="PTHR47592:SF31">
    <property type="entry name" value="ZINC FINGER, CCHC-TYPE-RELATED"/>
    <property type="match status" value="1"/>
</dbReference>
<name>A0AAW2M8F9_9LAMI</name>
<organism evidence="2">
    <name type="scientific">Sesamum angustifolium</name>
    <dbReference type="NCBI Taxonomy" id="2727405"/>
    <lineage>
        <taxon>Eukaryota</taxon>
        <taxon>Viridiplantae</taxon>
        <taxon>Streptophyta</taxon>
        <taxon>Embryophyta</taxon>
        <taxon>Tracheophyta</taxon>
        <taxon>Spermatophyta</taxon>
        <taxon>Magnoliopsida</taxon>
        <taxon>eudicotyledons</taxon>
        <taxon>Gunneridae</taxon>
        <taxon>Pentapetalae</taxon>
        <taxon>asterids</taxon>
        <taxon>lamiids</taxon>
        <taxon>Lamiales</taxon>
        <taxon>Pedaliaceae</taxon>
        <taxon>Sesamum</taxon>
    </lineage>
</organism>
<gene>
    <name evidence="2" type="ORF">Sangu_1854900</name>
</gene>